<dbReference type="Gene3D" id="3.40.50.300">
    <property type="entry name" value="P-loop containing nucleotide triphosphate hydrolases"/>
    <property type="match status" value="1"/>
</dbReference>
<keyword evidence="6" id="KW-1133">Transmembrane helix</keyword>
<keyword evidence="10" id="KW-1185">Reference proteome</keyword>
<reference evidence="9 10" key="1">
    <citation type="journal article" date="2004" name="Environ. Microbiol.">
        <title>The genome of Desulfotalea psychrophila, a sulfate-reducing bacterium from permanently cold Arctic sediments.</title>
        <authorList>
            <person name="Rabus R."/>
            <person name="Ruepp A."/>
            <person name="Frickey T."/>
            <person name="Rattei T."/>
            <person name="Fartmann B."/>
            <person name="Stark M."/>
            <person name="Bauer M."/>
            <person name="Zibat A."/>
            <person name="Lombardot T."/>
            <person name="Becker I."/>
            <person name="Amann J."/>
            <person name="Gellner K."/>
            <person name="Teeling H."/>
            <person name="Leuschner W.D."/>
            <person name="Gloeckner F.-O."/>
            <person name="Lupas A.N."/>
            <person name="Amann R."/>
            <person name="Klenk H.-P."/>
        </authorList>
    </citation>
    <scope>NUCLEOTIDE SEQUENCE [LARGE SCALE GENOMIC DNA]</scope>
    <source>
        <strain evidence="10">DSM 12343 / LSv54</strain>
        <plasmid evidence="10">large</plasmid>
    </source>
</reference>
<keyword evidence="5" id="KW-0067">ATP-binding</keyword>
<dbReference type="AlphaFoldDB" id="Q6AIG9"/>
<dbReference type="InterPro" id="IPR018145">
    <property type="entry name" value="CagE_TrbE_VirB_cntrl_dom"/>
</dbReference>
<evidence type="ECO:0000259" key="8">
    <source>
        <dbReference type="SMART" id="SM00382"/>
    </source>
</evidence>
<dbReference type="PANTHER" id="PTHR30121:SF12">
    <property type="entry name" value="TYPE IV SECRETION SYSTEM PROTEIN CAGE"/>
    <property type="match status" value="1"/>
</dbReference>
<evidence type="ECO:0000256" key="5">
    <source>
        <dbReference type="ARBA" id="ARBA00022840"/>
    </source>
</evidence>
<dbReference type="GO" id="GO:0016020">
    <property type="term" value="C:membrane"/>
    <property type="evidence" value="ECO:0007669"/>
    <property type="project" value="UniProtKB-SubCell"/>
</dbReference>
<accession>Q6AIG9</accession>
<evidence type="ECO:0000313" key="10">
    <source>
        <dbReference type="Proteomes" id="UP000000602"/>
    </source>
</evidence>
<dbReference type="Proteomes" id="UP000000602">
    <property type="component" value="Plasmid large"/>
</dbReference>
<dbReference type="Pfam" id="PF03135">
    <property type="entry name" value="CagE_TrbE_VirB"/>
    <property type="match status" value="1"/>
</dbReference>
<dbReference type="CDD" id="cd00267">
    <property type="entry name" value="ABC_ATPase"/>
    <property type="match status" value="1"/>
</dbReference>
<dbReference type="InterPro" id="IPR043964">
    <property type="entry name" value="P-loop_TraG"/>
</dbReference>
<dbReference type="GO" id="GO:0005524">
    <property type="term" value="F:ATP binding"/>
    <property type="evidence" value="ECO:0007669"/>
    <property type="project" value="UniProtKB-KW"/>
</dbReference>
<evidence type="ECO:0000256" key="3">
    <source>
        <dbReference type="ARBA" id="ARBA00022692"/>
    </source>
</evidence>
<keyword evidence="4" id="KW-0547">Nucleotide-binding</keyword>
<dbReference type="eggNOG" id="COG3451">
    <property type="taxonomic scope" value="Bacteria"/>
</dbReference>
<evidence type="ECO:0000256" key="6">
    <source>
        <dbReference type="ARBA" id="ARBA00022989"/>
    </source>
</evidence>
<dbReference type="SUPFAM" id="SSF52540">
    <property type="entry name" value="P-loop containing nucleoside triphosphate hydrolases"/>
    <property type="match status" value="1"/>
</dbReference>
<dbReference type="NCBIfam" id="NF010404">
    <property type="entry name" value="PRK13830.1"/>
    <property type="match status" value="1"/>
</dbReference>
<dbReference type="CDD" id="cd01127">
    <property type="entry name" value="TrwB_TraG_TraD_VirD4"/>
    <property type="match status" value="1"/>
</dbReference>
<dbReference type="Pfam" id="PF05101">
    <property type="entry name" value="VirB3"/>
    <property type="match status" value="1"/>
</dbReference>
<geneLocation type="plasmid" evidence="10">
    <name>large</name>
</geneLocation>
<evidence type="ECO:0000256" key="2">
    <source>
        <dbReference type="ARBA" id="ARBA00006512"/>
    </source>
</evidence>
<sequence length="904" mass="101608">MRCDIPIRQSLHRADLTLGAESDLVFFTALLSFLVAFSGPTKLSVASGIFFWMSMIVLLRFIAKKDPIMSKIWRKHINQQNFYPAKTCLTDKARAMSYKDHTTVKNKSFANLLQYCACVDDGIILNKDGSFLAGWEYQSIDTASSTNNELASLTAFFNNGVKTLGDGWTIHVDAVRIKADFYPPRSASHFPDLVTEAIEEERREIFESGIHYETKHVIFVTYKPNLTTEKLSSFAYKKQLQEKGNKAGRESLKALSFFQNALNEIEDVLSTAVRLTRLLDYTTEDETGTEHIYSKLLSHIQFSVTGVEQPIKLPTVPMYLDTTIGSQDLVGGLVPKIGENHLAVIGIDGFPQDSYPMIFNVLDSLSISYRFNSRFICMDQYTAQTTLNKYRATWAQKIINPLDKIFNKANPKVNRDASVMASDTEEALHDEQAGFVSHGFYSANIIISNENQEQLEDACREIRRSLQGIGFGCRRETINCLEAWLGSHPGNSYSNIRQVLINTLNLSHLLPLSSIWTGHTYNPSPFFPVNSPPLLYAATNGSTPFRLNLHVGDLGHTLIFGPTGSGKSTLLSTLCAQFRRYANSNIFIFDKGMSMYPLVSAAEGTHYNIGADDSTLAFCPLQHVSTPASEAWACEYIEQLVTMQGVTVKPNHRIAIHDAIQQISSSPENMRSLSNLFHYIQEPELKEALVHYTNNGPMGRLLDAESDNISMSNFTVFEMEELMNMGEENLIPVLLYLFHLIEKSFKGQPSILVLDEAWIMFSHPVFRKKIREWLKVLRKANCAVIMATQSLSDAKSSGIMDVLNESCQTKIYLPNITATNETEAAMYYGLGLNTRQIEIIATARPKREYYIVSPEGRRLINLSLGPVALSFAGASSKEDIKEIKELEKEHGHVWPKAWLKKRNI</sequence>
<evidence type="ECO:0000256" key="4">
    <source>
        <dbReference type="ARBA" id="ARBA00022741"/>
    </source>
</evidence>
<keyword evidence="7" id="KW-0472">Membrane</keyword>
<dbReference type="InterPro" id="IPR027417">
    <property type="entry name" value="P-loop_NTPase"/>
</dbReference>
<dbReference type="PANTHER" id="PTHR30121">
    <property type="entry name" value="UNCHARACTERIZED PROTEIN YJGR-RELATED"/>
    <property type="match status" value="1"/>
</dbReference>
<proteinExistence type="inferred from homology"/>
<dbReference type="EMBL" id="CR522871">
    <property type="protein sequence ID" value="CAG37878.1"/>
    <property type="molecule type" value="Genomic_DNA"/>
</dbReference>
<dbReference type="eggNOG" id="COG5268">
    <property type="taxonomic scope" value="Bacteria"/>
</dbReference>
<keyword evidence="3" id="KW-0812">Transmembrane</keyword>
<organism evidence="9 10">
    <name type="scientific">Desulfotalea psychrophila (strain LSv54 / DSM 12343)</name>
    <dbReference type="NCBI Taxonomy" id="177439"/>
    <lineage>
        <taxon>Bacteria</taxon>
        <taxon>Pseudomonadati</taxon>
        <taxon>Thermodesulfobacteriota</taxon>
        <taxon>Desulfobulbia</taxon>
        <taxon>Desulfobulbales</taxon>
        <taxon>Desulfocapsaceae</taxon>
        <taxon>Desulfotalea</taxon>
    </lineage>
</organism>
<dbReference type="Pfam" id="PF19044">
    <property type="entry name" value="P-loop_TraG"/>
    <property type="match status" value="1"/>
</dbReference>
<dbReference type="NCBIfam" id="NF010395">
    <property type="entry name" value="PRK13823.1"/>
    <property type="match status" value="1"/>
</dbReference>
<dbReference type="SMART" id="SM00382">
    <property type="entry name" value="AAA"/>
    <property type="match status" value="1"/>
</dbReference>
<evidence type="ECO:0000256" key="7">
    <source>
        <dbReference type="ARBA" id="ARBA00023136"/>
    </source>
</evidence>
<evidence type="ECO:0000313" key="9">
    <source>
        <dbReference type="EMBL" id="CAG37878.1"/>
    </source>
</evidence>
<comment type="subcellular location">
    <subcellularLocation>
        <location evidence="1">Membrane</location>
    </subcellularLocation>
</comment>
<dbReference type="InterPro" id="IPR007792">
    <property type="entry name" value="T4SS_VirB3/TrbD/AvhB"/>
</dbReference>
<protein>
    <submittedName>
        <fullName evidence="9">Probable conjugal transfer protein TrbE</fullName>
    </submittedName>
</protein>
<dbReference type="OrthoDB" id="9816422at2"/>
<gene>
    <name evidence="9" type="ordered locus">DPPB14</name>
</gene>
<dbReference type="InterPro" id="IPR051162">
    <property type="entry name" value="T4SS_component"/>
</dbReference>
<dbReference type="InterPro" id="IPR003593">
    <property type="entry name" value="AAA+_ATPase"/>
</dbReference>
<comment type="similarity">
    <text evidence="2">Belongs to the TrbE/VirB4 family.</text>
</comment>
<dbReference type="STRING" id="177439.DPPB14"/>
<name>Q6AIG9_DESPS</name>
<dbReference type="HOGENOM" id="CLU_008341_1_0_7"/>
<dbReference type="RefSeq" id="WP_011190373.1">
    <property type="nucleotide sequence ID" value="NC_006139.1"/>
</dbReference>
<evidence type="ECO:0000256" key="1">
    <source>
        <dbReference type="ARBA" id="ARBA00004370"/>
    </source>
</evidence>
<feature type="domain" description="AAA+ ATPase" evidence="8">
    <location>
        <begin position="553"/>
        <end position="813"/>
    </location>
</feature>
<dbReference type="KEGG" id="dps:DPPB14"/>